<feature type="region of interest" description="Disordered" evidence="1">
    <location>
        <begin position="219"/>
        <end position="239"/>
    </location>
</feature>
<gene>
    <name evidence="3" type="ORF">TEOVI_000527300</name>
</gene>
<sequence>MATIVKTRSACLALVSTALVIVCVRKTSATQNEALNHVTTACLEILFDETLASRYDSEIQRRQQNIESNYKTIRSWHFLAEKTGDVKRQAGFKALVVYGLHTNNAAAQTYEQNKPALETAVAALRQRAANMSTAMQLQKVTEVTAYGTIEAGTTGHAPSSTGSCKYTGITAKTTTQKCTPDQEAKQKININTVAKGKFNQLQLVDDSYLTTLTLDATAGTKGTPNAASNTYDHGDCQSSSPAANFGGKNALGLKITKLGTSKTTTTQTITKTGAGCPNKSQTESTTTAQRLANLVCEAEEAKLPDVPLLSDVKLEDISGIASMVAALSAMLLPDKGGADEFSEQHKNKLKKIINQFMAPTTKRFKQPT</sequence>
<dbReference type="Proteomes" id="UP000195570">
    <property type="component" value="Unassembled WGS sequence"/>
</dbReference>
<keyword evidence="2" id="KW-0732">Signal</keyword>
<evidence type="ECO:0000256" key="1">
    <source>
        <dbReference type="SAM" id="MobiDB-lite"/>
    </source>
</evidence>
<evidence type="ECO:0000256" key="2">
    <source>
        <dbReference type="SAM" id="SignalP"/>
    </source>
</evidence>
<keyword evidence="4" id="KW-1185">Reference proteome</keyword>
<dbReference type="RefSeq" id="XP_067076603.1">
    <property type="nucleotide sequence ID" value="XM_067220502.1"/>
</dbReference>
<dbReference type="EMBL" id="CZPT02000190">
    <property type="protein sequence ID" value="SCU64920.1"/>
    <property type="molecule type" value="Genomic_DNA"/>
</dbReference>
<organism evidence="3 4">
    <name type="scientific">Trypanosoma equiperdum</name>
    <dbReference type="NCBI Taxonomy" id="5694"/>
    <lineage>
        <taxon>Eukaryota</taxon>
        <taxon>Discoba</taxon>
        <taxon>Euglenozoa</taxon>
        <taxon>Kinetoplastea</taxon>
        <taxon>Metakinetoplastina</taxon>
        <taxon>Trypanosomatida</taxon>
        <taxon>Trypanosomatidae</taxon>
        <taxon>Trypanosoma</taxon>
    </lineage>
</organism>
<dbReference type="VEuPathDB" id="TriTrypDB:TEOVI_000527300"/>
<dbReference type="AlphaFoldDB" id="A0A1G4HZY1"/>
<feature type="signal peptide" evidence="2">
    <location>
        <begin position="1"/>
        <end position="29"/>
    </location>
</feature>
<evidence type="ECO:0000313" key="3">
    <source>
        <dbReference type="EMBL" id="SCU64920.1"/>
    </source>
</evidence>
<comment type="caution">
    <text evidence="3">The sequence shown here is derived from an EMBL/GenBank/DDBJ whole genome shotgun (WGS) entry which is preliminary data.</text>
</comment>
<proteinExistence type="predicted"/>
<feature type="compositionally biased region" description="Polar residues" evidence="1">
    <location>
        <begin position="225"/>
        <end position="239"/>
    </location>
</feature>
<evidence type="ECO:0000313" key="4">
    <source>
        <dbReference type="Proteomes" id="UP000195570"/>
    </source>
</evidence>
<feature type="chain" id="PRO_5009235058" evidence="2">
    <location>
        <begin position="30"/>
        <end position="368"/>
    </location>
</feature>
<dbReference type="GeneID" id="92379213"/>
<name>A0A1G4HZY1_TRYEQ</name>
<reference evidence="3" key="1">
    <citation type="submission" date="2016-09" db="EMBL/GenBank/DDBJ databases">
        <authorList>
            <person name="Hebert L."/>
            <person name="Moumen B."/>
        </authorList>
    </citation>
    <scope>NUCLEOTIDE SEQUENCE [LARGE SCALE GENOMIC DNA]</scope>
    <source>
        <strain evidence="3">OVI</strain>
    </source>
</reference>
<protein>
    <submittedName>
        <fullName evidence="3">Variant surface glycoprotein (VSG), putative</fullName>
    </submittedName>
</protein>
<accession>A0A1G4HZY1</accession>